<dbReference type="EMBL" id="VUJU01004226">
    <property type="protein sequence ID" value="KAF0755125.1"/>
    <property type="molecule type" value="Genomic_DNA"/>
</dbReference>
<keyword evidence="4" id="KW-1185">Reference proteome</keyword>
<evidence type="ECO:0000313" key="4">
    <source>
        <dbReference type="Proteomes" id="UP000478052"/>
    </source>
</evidence>
<gene>
    <name evidence="3" type="ORF">FWK35_00006371</name>
</gene>
<evidence type="ECO:0000313" key="3">
    <source>
        <dbReference type="EMBL" id="KAF0755125.1"/>
    </source>
</evidence>
<keyword evidence="1" id="KW-1133">Transmembrane helix</keyword>
<feature type="domain" description="DUF4806" evidence="2">
    <location>
        <begin position="127"/>
        <end position="203"/>
    </location>
</feature>
<evidence type="ECO:0000256" key="1">
    <source>
        <dbReference type="SAM" id="Phobius"/>
    </source>
</evidence>
<feature type="transmembrane region" description="Helical" evidence="1">
    <location>
        <begin position="264"/>
        <end position="289"/>
    </location>
</feature>
<protein>
    <submittedName>
        <fullName evidence="3">DUF4806 domain-containing protein</fullName>
    </submittedName>
</protein>
<keyword evidence="1" id="KW-0472">Membrane</keyword>
<name>A0A6G0YG86_APHCR</name>
<comment type="caution">
    <text evidence="3">The sequence shown here is derived from an EMBL/GenBank/DDBJ whole genome shotgun (WGS) entry which is preliminary data.</text>
</comment>
<sequence length="304" mass="35100">MANQSQLFNETNNCCDKISPPRNEFDTLCFTNKLSVQSISSTPFSTPIPNKPSKTLQQCKLAKKVVHSCTFDFKDKSLLEVIGHQLCKLSADINRYVKQYVSSFIEDQPAPNRQINTNSEENYLSCFPLKTESELLAIESTLQNEELGYTNKLVLTLVFASEGKNISKVTYSILNIIISDELLKYYSWKGQKNKKPFSEFKICKIIIGSFSLDDILFYKLIVLLDKNVPIKKIAEMTSLIVLWHGWHRHQQELQRNNLLLVNNFLIIIDLIIFLNNEIIICMCSIYYVVHKFKKTIKKKKVLPM</sequence>
<evidence type="ECO:0000259" key="2">
    <source>
        <dbReference type="Pfam" id="PF16064"/>
    </source>
</evidence>
<reference evidence="3 4" key="1">
    <citation type="submission" date="2019-08" db="EMBL/GenBank/DDBJ databases">
        <title>Whole genome of Aphis craccivora.</title>
        <authorList>
            <person name="Voronova N.V."/>
            <person name="Shulinski R.S."/>
            <person name="Bandarenka Y.V."/>
            <person name="Zhorov D.G."/>
            <person name="Warner D."/>
        </authorList>
    </citation>
    <scope>NUCLEOTIDE SEQUENCE [LARGE SCALE GENOMIC DNA]</scope>
    <source>
        <strain evidence="3">180601</strain>
        <tissue evidence="3">Whole Body</tissue>
    </source>
</reference>
<keyword evidence="1" id="KW-0812">Transmembrane</keyword>
<accession>A0A6G0YG86</accession>
<proteinExistence type="predicted"/>
<dbReference type="InterPro" id="IPR032071">
    <property type="entry name" value="DUF4806"/>
</dbReference>
<dbReference type="Proteomes" id="UP000478052">
    <property type="component" value="Unassembled WGS sequence"/>
</dbReference>
<dbReference type="AlphaFoldDB" id="A0A6G0YG86"/>
<organism evidence="3 4">
    <name type="scientific">Aphis craccivora</name>
    <name type="common">Cowpea aphid</name>
    <dbReference type="NCBI Taxonomy" id="307492"/>
    <lineage>
        <taxon>Eukaryota</taxon>
        <taxon>Metazoa</taxon>
        <taxon>Ecdysozoa</taxon>
        <taxon>Arthropoda</taxon>
        <taxon>Hexapoda</taxon>
        <taxon>Insecta</taxon>
        <taxon>Pterygota</taxon>
        <taxon>Neoptera</taxon>
        <taxon>Paraneoptera</taxon>
        <taxon>Hemiptera</taxon>
        <taxon>Sternorrhyncha</taxon>
        <taxon>Aphidomorpha</taxon>
        <taxon>Aphidoidea</taxon>
        <taxon>Aphididae</taxon>
        <taxon>Aphidini</taxon>
        <taxon>Aphis</taxon>
        <taxon>Aphis</taxon>
    </lineage>
</organism>
<dbReference type="OrthoDB" id="7553943at2759"/>
<dbReference type="Pfam" id="PF16064">
    <property type="entry name" value="DUF4806"/>
    <property type="match status" value="1"/>
</dbReference>